<dbReference type="EMBL" id="CADILG010000014">
    <property type="protein sequence ID" value="CAB3863019.1"/>
    <property type="molecule type" value="Genomic_DNA"/>
</dbReference>
<gene>
    <name evidence="1" type="ORF">LMG26858_02321</name>
</gene>
<name>A0A6S7CUI9_9BURK</name>
<keyword evidence="2" id="KW-1185">Reference proteome</keyword>
<accession>A0A6S7CUI9</accession>
<sequence>MTGTVRCVACERFTLRESTKYAELGLGRCFAMADRPGTFVSPNYRRQCPDHQPASAEKTAARIEWLRDQRSDGA</sequence>
<protein>
    <submittedName>
        <fullName evidence="1">Uncharacterized protein</fullName>
    </submittedName>
</protein>
<reference evidence="1 2" key="1">
    <citation type="submission" date="2020-04" db="EMBL/GenBank/DDBJ databases">
        <authorList>
            <person name="De Canck E."/>
        </authorList>
    </citation>
    <scope>NUCLEOTIDE SEQUENCE [LARGE SCALE GENOMIC DNA]</scope>
    <source>
        <strain evidence="1 2">LMG 26858</strain>
    </source>
</reference>
<evidence type="ECO:0000313" key="1">
    <source>
        <dbReference type="EMBL" id="CAB3863019.1"/>
    </source>
</evidence>
<dbReference type="RefSeq" id="WP_175207204.1">
    <property type="nucleotide sequence ID" value="NZ_CADILG010000014.1"/>
</dbReference>
<evidence type="ECO:0000313" key="2">
    <source>
        <dbReference type="Proteomes" id="UP000494117"/>
    </source>
</evidence>
<dbReference type="AlphaFoldDB" id="A0A6S7CUI9"/>
<proteinExistence type="predicted"/>
<organism evidence="1 2">
    <name type="scientific">Achromobacter anxifer</name>
    <dbReference type="NCBI Taxonomy" id="1287737"/>
    <lineage>
        <taxon>Bacteria</taxon>
        <taxon>Pseudomonadati</taxon>
        <taxon>Pseudomonadota</taxon>
        <taxon>Betaproteobacteria</taxon>
        <taxon>Burkholderiales</taxon>
        <taxon>Alcaligenaceae</taxon>
        <taxon>Achromobacter</taxon>
    </lineage>
</organism>
<dbReference type="Proteomes" id="UP000494117">
    <property type="component" value="Unassembled WGS sequence"/>
</dbReference>